<dbReference type="InterPro" id="IPR003594">
    <property type="entry name" value="HATPase_dom"/>
</dbReference>
<dbReference type="SMART" id="SM00086">
    <property type="entry name" value="PAC"/>
    <property type="match status" value="2"/>
</dbReference>
<dbReference type="InterPro" id="IPR001789">
    <property type="entry name" value="Sig_transdc_resp-reg_receiver"/>
</dbReference>
<feature type="compositionally biased region" description="Polar residues" evidence="4">
    <location>
        <begin position="1321"/>
        <end position="1334"/>
    </location>
</feature>
<dbReference type="CDD" id="cd00082">
    <property type="entry name" value="HisKA"/>
    <property type="match status" value="1"/>
</dbReference>
<keyword evidence="2" id="KW-0902">Two-component regulatory system</keyword>
<evidence type="ECO:0000256" key="1">
    <source>
        <dbReference type="ARBA" id="ARBA00022553"/>
    </source>
</evidence>
<dbReference type="NCBIfam" id="TIGR00229">
    <property type="entry name" value="sensory_box"/>
    <property type="match status" value="1"/>
</dbReference>
<dbReference type="InterPro" id="IPR013655">
    <property type="entry name" value="PAS_fold_3"/>
</dbReference>
<dbReference type="SMART" id="SM00448">
    <property type="entry name" value="REC"/>
    <property type="match status" value="1"/>
</dbReference>
<dbReference type="InterPro" id="IPR000014">
    <property type="entry name" value="PAS"/>
</dbReference>
<dbReference type="CDD" id="cd00130">
    <property type="entry name" value="PAS"/>
    <property type="match status" value="1"/>
</dbReference>
<evidence type="ECO:0000259" key="7">
    <source>
        <dbReference type="PROSITE" id="PS50112"/>
    </source>
</evidence>
<dbReference type="SUPFAM" id="SSF52172">
    <property type="entry name" value="CheY-like"/>
    <property type="match status" value="1"/>
</dbReference>
<dbReference type="PROSITE" id="PS50112">
    <property type="entry name" value="PAS"/>
    <property type="match status" value="1"/>
</dbReference>
<protein>
    <submittedName>
        <fullName evidence="8">A9365053-d3e2-461f-a628-b88fea6a55ee</fullName>
    </submittedName>
</protein>
<reference evidence="8" key="1">
    <citation type="submission" date="2020-10" db="EMBL/GenBank/DDBJ databases">
        <authorList>
            <person name="Kusch S."/>
        </authorList>
    </citation>
    <scope>NUCLEOTIDE SEQUENCE</scope>
    <source>
        <strain evidence="8">SwB9</strain>
    </source>
</reference>
<dbReference type="Pfam" id="PF02518">
    <property type="entry name" value="HATPase_c"/>
    <property type="match status" value="1"/>
</dbReference>
<dbReference type="PANTHER" id="PTHR45339">
    <property type="entry name" value="HYBRID SIGNAL TRANSDUCTION HISTIDINE KINASE J"/>
    <property type="match status" value="1"/>
</dbReference>
<dbReference type="SUPFAM" id="SSF55785">
    <property type="entry name" value="PYP-like sensor domain (PAS domain)"/>
    <property type="match status" value="1"/>
</dbReference>
<feature type="compositionally biased region" description="Acidic residues" evidence="4">
    <location>
        <begin position="1247"/>
        <end position="1260"/>
    </location>
</feature>
<feature type="compositionally biased region" description="Polar residues" evidence="4">
    <location>
        <begin position="21"/>
        <end position="33"/>
    </location>
</feature>
<organism evidence="8 9">
    <name type="scientific">Sclerotinia trifoliorum</name>
    <dbReference type="NCBI Taxonomy" id="28548"/>
    <lineage>
        <taxon>Eukaryota</taxon>
        <taxon>Fungi</taxon>
        <taxon>Dikarya</taxon>
        <taxon>Ascomycota</taxon>
        <taxon>Pezizomycotina</taxon>
        <taxon>Leotiomycetes</taxon>
        <taxon>Helotiales</taxon>
        <taxon>Sclerotiniaceae</taxon>
        <taxon>Sclerotinia</taxon>
    </lineage>
</organism>
<dbReference type="InterPro" id="IPR003661">
    <property type="entry name" value="HisK_dim/P_dom"/>
</dbReference>
<dbReference type="InterPro" id="IPR036097">
    <property type="entry name" value="HisK_dim/P_sf"/>
</dbReference>
<name>A0A8H2VPT1_9HELO</name>
<dbReference type="OrthoDB" id="60033at2759"/>
<dbReference type="SUPFAM" id="SSF55874">
    <property type="entry name" value="ATPase domain of HSP90 chaperone/DNA topoisomerase II/histidine kinase"/>
    <property type="match status" value="1"/>
</dbReference>
<dbReference type="FunFam" id="1.10.287.130:FF:000050">
    <property type="entry name" value="Related to histidine kinase"/>
    <property type="match status" value="1"/>
</dbReference>
<dbReference type="Pfam" id="PF08447">
    <property type="entry name" value="PAS_3"/>
    <property type="match status" value="1"/>
</dbReference>
<dbReference type="InterPro" id="IPR035965">
    <property type="entry name" value="PAS-like_dom_sf"/>
</dbReference>
<feature type="region of interest" description="Disordered" evidence="4">
    <location>
        <begin position="1"/>
        <end position="40"/>
    </location>
</feature>
<feature type="domain" description="Histidine kinase" evidence="5">
    <location>
        <begin position="812"/>
        <end position="1035"/>
    </location>
</feature>
<keyword evidence="1 3" id="KW-0597">Phosphoprotein</keyword>
<dbReference type="SMART" id="SM00387">
    <property type="entry name" value="HATPase_c"/>
    <property type="match status" value="1"/>
</dbReference>
<dbReference type="EMBL" id="CAJHIA010000007">
    <property type="protein sequence ID" value="CAD6442098.1"/>
    <property type="molecule type" value="Genomic_DNA"/>
</dbReference>
<dbReference type="GO" id="GO:0000155">
    <property type="term" value="F:phosphorelay sensor kinase activity"/>
    <property type="evidence" value="ECO:0007669"/>
    <property type="project" value="InterPro"/>
</dbReference>
<evidence type="ECO:0000313" key="8">
    <source>
        <dbReference type="EMBL" id="CAD6442098.1"/>
    </source>
</evidence>
<feature type="domain" description="PAS" evidence="7">
    <location>
        <begin position="505"/>
        <end position="575"/>
    </location>
</feature>
<dbReference type="Gene3D" id="3.30.565.10">
    <property type="entry name" value="Histidine kinase-like ATPase, C-terminal domain"/>
    <property type="match status" value="1"/>
</dbReference>
<feature type="compositionally biased region" description="Acidic residues" evidence="4">
    <location>
        <begin position="1557"/>
        <end position="1567"/>
    </location>
</feature>
<dbReference type="Gene3D" id="1.10.287.130">
    <property type="match status" value="1"/>
</dbReference>
<feature type="compositionally biased region" description="Polar residues" evidence="4">
    <location>
        <begin position="1509"/>
        <end position="1524"/>
    </location>
</feature>
<dbReference type="Proteomes" id="UP000624404">
    <property type="component" value="Unassembled WGS sequence"/>
</dbReference>
<evidence type="ECO:0000256" key="3">
    <source>
        <dbReference type="PROSITE-ProRule" id="PRU00169"/>
    </source>
</evidence>
<dbReference type="SMART" id="SM00388">
    <property type="entry name" value="HisKA"/>
    <property type="match status" value="1"/>
</dbReference>
<feature type="compositionally biased region" description="Basic and acidic residues" evidence="4">
    <location>
        <begin position="1540"/>
        <end position="1556"/>
    </location>
</feature>
<dbReference type="SUPFAM" id="SSF47384">
    <property type="entry name" value="Homodimeric domain of signal transducing histidine kinase"/>
    <property type="match status" value="1"/>
</dbReference>
<feature type="region of interest" description="Disordered" evidence="4">
    <location>
        <begin position="1387"/>
        <end position="1433"/>
    </location>
</feature>
<proteinExistence type="predicted"/>
<dbReference type="FunFam" id="3.30.565.10:FF:000010">
    <property type="entry name" value="Sensor histidine kinase RcsC"/>
    <property type="match status" value="1"/>
</dbReference>
<evidence type="ECO:0000256" key="4">
    <source>
        <dbReference type="SAM" id="MobiDB-lite"/>
    </source>
</evidence>
<dbReference type="PROSITE" id="PS50110">
    <property type="entry name" value="RESPONSE_REGULATORY"/>
    <property type="match status" value="1"/>
</dbReference>
<dbReference type="PROSITE" id="PS50109">
    <property type="entry name" value="HIS_KIN"/>
    <property type="match status" value="1"/>
</dbReference>
<sequence length="1605" mass="177886">MAVDKHPTYIDLPPAPRNAVMSPNETERGTPSSEYDRPISPLHMPPGEIDGLDALKAQEYMSGRRGSGQSSNLHIYIPGMVSPADVAFSAMHYLPYPVVVLNSSKTVILANEATARLLSADGDEGEENQDAQCAEQYKGQTLSQLGIDMVKDFKPVWVTWDTFLDSLGEEINVHANAQETVSSEYEGDVTPTAERAEPPSRITNVEKKASVVHDAVVEVIITSGLITASSFAGRTAKKMSDRHSYAKMIISIFEIEGEKYFMLTFTSTESTQPVLPSSRGISRKVHNPKLQMGSNHGFHSSSSMSRSNPSSASSEHSSSRDSSQGSSGSSAISSPTHAPMSSSPFPPLGPPSRVNKSGAPSILQKVIVLKDALLDNTEIPILAMWKDESVTIPNKAARRLFAREADMSNVKNGFDLVGKWHCYNHDFTVALDPSEYPISILVRTQTPFSSRLLGLYDPDTGDRILFDCLGEAVRDPDTGEFLAGIVTCRDITAVTQQIAEIKEADEQRFQMICDSMPQLIWTTTRNGMHDWFSQRWYDYTGLTVEESLGEGWKSPFHPEDMALTKKRWQHCLETGEPYTTEYRCRKHDGEWRWMLGRAVCMRNKDTGKIEKWYGTCTDIHDAVMSRFEAKRLRQQLLSVITHAQVTLFSVDRNRRINLLEGAFIWDLESDVGSSDESLAGSGKAKGSDYIGKNVYDVFSHSSNHRQSHDMIPASLQPIEDILTGKIMEDMQEHTIDNRWYRTKFVPVLGKKDGGGHVNEAFIDGVIGLSMDITEIKDRENDLQMQERENTKLLANEAAAKEASRLKSQFLANMSHEIRTPIAGVIGMAELLTDMNLDEEQQECAENIQRSANALLTVINDILDFSKVESGRLDIEEVQFSLSVVVRDVSKMLGFAAERKNLMFDSDITVGVDKDLIVMGDPGRVRQIITNLLTNSIKFTSEGRVKFSVIKEKEDADTIEVKFVVEDTGIGIEEEVRKRLFKPFSQADSSTARRFGGTGLGLTISKNLVDLMHGRITLESSLGQGTTATFWIPFNKPQYHDGNALIDIGSLPDRLQSEMSVSCGSSDYDVGTSPQKNSSDMPRHYRSASMTPPVVSEVEMSPADRANIKILLVEDNAINQQIALKTIRKLGFTASAVWNGKEALDYLLAADSPNPPHPKPDIILMDVQMPIIDGYRATHILRHHSPYSYSTRNIPIVAMTASVIQGDREKCQKAGMDDYLAKPVKGKTLEKMLVRWAINRRVPKLDSNGDDEGSDCAEGDNENCSRRSEKSKFDRRSSTSTARHRPSASIDKNEKHAPKAPISSQEPKKQSQSQSQTFKLEPSSTKKSNLGLDSTKTSKDPSRPSPEQSRPIKSERHNSQRLTLPQPESEGERAVRREVFEEKAKELRDEKLVGAGGDEHGTLSLHDTRGNGHVHAHRDGMGIGAGQAGNEAKRQKLTVENVERLERQENEEMEVAAKLELGLGNGNGNESEKETMRQKDKGGELRRMSGVRGDSMQVWGDASAGDLTPENLSRSDTHTPSSMLNTDGRAPESPKVMKSQKGSEDYLDGKNRHRKEEDVDENGNETENGEERKGINDSNPTRPSLARRWMDSEVTVRGSSAGDSSG</sequence>
<feature type="region of interest" description="Disordered" evidence="4">
    <location>
        <begin position="1460"/>
        <end position="1605"/>
    </location>
</feature>
<dbReference type="Gene3D" id="3.30.450.20">
    <property type="entry name" value="PAS domain"/>
    <property type="match status" value="2"/>
</dbReference>
<feature type="region of interest" description="Disordered" evidence="4">
    <location>
        <begin position="1243"/>
        <end position="1374"/>
    </location>
</feature>
<gene>
    <name evidence="8" type="ORF">SCLTRI_LOCUS1890</name>
</gene>
<feature type="domain" description="Response regulatory" evidence="6">
    <location>
        <begin position="1108"/>
        <end position="1236"/>
    </location>
</feature>
<feature type="region of interest" description="Disordered" evidence="4">
    <location>
        <begin position="1061"/>
        <end position="1092"/>
    </location>
</feature>
<dbReference type="FunFam" id="3.30.450.20:FF:000099">
    <property type="entry name" value="Sensory box sensor histidine kinase"/>
    <property type="match status" value="1"/>
</dbReference>
<dbReference type="SMART" id="SM00091">
    <property type="entry name" value="PAS"/>
    <property type="match status" value="2"/>
</dbReference>
<feature type="compositionally biased region" description="Basic and acidic residues" evidence="4">
    <location>
        <begin position="1469"/>
        <end position="1486"/>
    </location>
</feature>
<dbReference type="CDD" id="cd16922">
    <property type="entry name" value="HATPase_EvgS-ArcB-TorS-like"/>
    <property type="match status" value="1"/>
</dbReference>
<feature type="compositionally biased region" description="Polar residues" evidence="4">
    <location>
        <begin position="1596"/>
        <end position="1605"/>
    </location>
</feature>
<dbReference type="Gene3D" id="3.40.50.2300">
    <property type="match status" value="1"/>
</dbReference>
<dbReference type="InterPro" id="IPR005467">
    <property type="entry name" value="His_kinase_dom"/>
</dbReference>
<dbReference type="PRINTS" id="PR00344">
    <property type="entry name" value="BCTRLSENSOR"/>
</dbReference>
<feature type="region of interest" description="Disordered" evidence="4">
    <location>
        <begin position="287"/>
        <end position="356"/>
    </location>
</feature>
<dbReference type="InterPro" id="IPR004358">
    <property type="entry name" value="Sig_transdc_His_kin-like_C"/>
</dbReference>
<feature type="compositionally biased region" description="Basic and acidic residues" evidence="4">
    <location>
        <begin position="1262"/>
        <end position="1276"/>
    </location>
</feature>
<dbReference type="InterPro" id="IPR036890">
    <property type="entry name" value="HATPase_C_sf"/>
</dbReference>
<dbReference type="InterPro" id="IPR001610">
    <property type="entry name" value="PAC"/>
</dbReference>
<accession>A0A8H2VPT1</accession>
<keyword evidence="9" id="KW-1185">Reference proteome</keyword>
<evidence type="ECO:0000313" key="9">
    <source>
        <dbReference type="Proteomes" id="UP000624404"/>
    </source>
</evidence>
<feature type="modified residue" description="4-aspartylphosphate" evidence="3">
    <location>
        <position position="1165"/>
    </location>
</feature>
<dbReference type="PANTHER" id="PTHR45339:SF1">
    <property type="entry name" value="HYBRID SIGNAL TRANSDUCTION HISTIDINE KINASE J"/>
    <property type="match status" value="1"/>
</dbReference>
<evidence type="ECO:0000259" key="6">
    <source>
        <dbReference type="PROSITE" id="PS50110"/>
    </source>
</evidence>
<comment type="caution">
    <text evidence="8">The sequence shown here is derived from an EMBL/GenBank/DDBJ whole genome shotgun (WGS) entry which is preliminary data.</text>
</comment>
<dbReference type="CDD" id="cd17546">
    <property type="entry name" value="REC_hyHK_CKI1_RcsC-like"/>
    <property type="match status" value="1"/>
</dbReference>
<feature type="compositionally biased region" description="Basic and acidic residues" evidence="4">
    <location>
        <begin position="1387"/>
        <end position="1409"/>
    </location>
</feature>
<dbReference type="Pfam" id="PF00072">
    <property type="entry name" value="Response_reg"/>
    <property type="match status" value="1"/>
</dbReference>
<evidence type="ECO:0000256" key="2">
    <source>
        <dbReference type="ARBA" id="ARBA00023012"/>
    </source>
</evidence>
<evidence type="ECO:0000259" key="5">
    <source>
        <dbReference type="PROSITE" id="PS50109"/>
    </source>
</evidence>
<dbReference type="Pfam" id="PF00512">
    <property type="entry name" value="HisKA"/>
    <property type="match status" value="1"/>
</dbReference>
<dbReference type="InterPro" id="IPR011006">
    <property type="entry name" value="CheY-like_superfamily"/>
</dbReference>
<feature type="compositionally biased region" description="Low complexity" evidence="4">
    <location>
        <begin position="300"/>
        <end position="343"/>
    </location>
</feature>